<dbReference type="AlphaFoldDB" id="A0A0P0WN67"/>
<dbReference type="Proteomes" id="UP000000763">
    <property type="component" value="Chromosome 5"/>
</dbReference>
<feature type="compositionally biased region" description="Pro residues" evidence="1">
    <location>
        <begin position="109"/>
        <end position="125"/>
    </location>
</feature>
<accession>A0A0P0WN67</accession>
<evidence type="ECO:0000256" key="1">
    <source>
        <dbReference type="SAM" id="MobiDB-lite"/>
    </source>
</evidence>
<name>A0A0P0WN67_ORYSJ</name>
<evidence type="ECO:0000313" key="2">
    <source>
        <dbReference type="EMBL" id="BAF17627.1"/>
    </source>
</evidence>
<proteinExistence type="predicted"/>
<reference evidence="2 3" key="1">
    <citation type="journal article" date="2005" name="Nature">
        <title>The map-based sequence of the rice genome.</title>
        <authorList>
            <consortium name="International rice genome sequencing project (IRGSP)"/>
            <person name="Matsumoto T."/>
            <person name="Wu J."/>
            <person name="Kanamori H."/>
            <person name="Katayose Y."/>
            <person name="Fujisawa M."/>
            <person name="Namiki N."/>
            <person name="Mizuno H."/>
            <person name="Yamamoto K."/>
            <person name="Antonio B.A."/>
            <person name="Baba T."/>
            <person name="Sakata K."/>
            <person name="Nagamura Y."/>
            <person name="Aoki H."/>
            <person name="Arikawa K."/>
            <person name="Arita K."/>
            <person name="Bito T."/>
            <person name="Chiden Y."/>
            <person name="Fujitsuka N."/>
            <person name="Fukunaka R."/>
            <person name="Hamada M."/>
            <person name="Harada C."/>
            <person name="Hayashi A."/>
            <person name="Hijishita S."/>
            <person name="Honda M."/>
            <person name="Hosokawa S."/>
            <person name="Ichikawa Y."/>
            <person name="Idonuma A."/>
            <person name="Iijima M."/>
            <person name="Ikeda M."/>
            <person name="Ikeno M."/>
            <person name="Ito K."/>
            <person name="Ito S."/>
            <person name="Ito T."/>
            <person name="Ito Y."/>
            <person name="Ito Y."/>
            <person name="Iwabuchi A."/>
            <person name="Kamiya K."/>
            <person name="Karasawa W."/>
            <person name="Kurita K."/>
            <person name="Katagiri S."/>
            <person name="Kikuta A."/>
            <person name="Kobayashi H."/>
            <person name="Kobayashi N."/>
            <person name="Machita K."/>
            <person name="Maehara T."/>
            <person name="Masukawa M."/>
            <person name="Mizubayashi T."/>
            <person name="Mukai Y."/>
            <person name="Nagasaki H."/>
            <person name="Nagata Y."/>
            <person name="Naito S."/>
            <person name="Nakashima M."/>
            <person name="Nakama Y."/>
            <person name="Nakamichi Y."/>
            <person name="Nakamura M."/>
            <person name="Meguro A."/>
            <person name="Negishi M."/>
            <person name="Ohta I."/>
            <person name="Ohta T."/>
            <person name="Okamoto M."/>
            <person name="Ono N."/>
            <person name="Saji S."/>
            <person name="Sakaguchi M."/>
            <person name="Sakai K."/>
            <person name="Shibata M."/>
            <person name="Shimokawa T."/>
            <person name="Song J."/>
            <person name="Takazaki Y."/>
            <person name="Terasawa K."/>
            <person name="Tsugane M."/>
            <person name="Tsuji K."/>
            <person name="Ueda S."/>
            <person name="Waki K."/>
            <person name="Yamagata H."/>
            <person name="Yamamoto M."/>
            <person name="Yamamoto S."/>
            <person name="Yamane H."/>
            <person name="Yoshiki S."/>
            <person name="Yoshihara R."/>
            <person name="Yukawa K."/>
            <person name="Zhong H."/>
            <person name="Yano M."/>
            <person name="Yuan Q."/>
            <person name="Ouyang S."/>
            <person name="Liu J."/>
            <person name="Jones K.M."/>
            <person name="Gansberger K."/>
            <person name="Moffat K."/>
            <person name="Hill J."/>
            <person name="Bera J."/>
            <person name="Fadrosh D."/>
            <person name="Jin S."/>
            <person name="Johri S."/>
            <person name="Kim M."/>
            <person name="Overton L."/>
            <person name="Reardon M."/>
            <person name="Tsitrin T."/>
            <person name="Vuong H."/>
            <person name="Weaver B."/>
            <person name="Ciecko A."/>
            <person name="Tallon L."/>
            <person name="Jackson J."/>
            <person name="Pai G."/>
            <person name="Aken S.V."/>
            <person name="Utterback T."/>
            <person name="Reidmuller S."/>
            <person name="Feldblyum T."/>
            <person name="Hsiao J."/>
            <person name="Zismann V."/>
            <person name="Iobst S."/>
            <person name="de Vazeille A.R."/>
            <person name="Buell C.R."/>
            <person name="Ying K."/>
            <person name="Li Y."/>
            <person name="Lu T."/>
            <person name="Huang Y."/>
            <person name="Zhao Q."/>
            <person name="Feng Q."/>
            <person name="Zhang L."/>
            <person name="Zhu J."/>
            <person name="Weng Q."/>
            <person name="Mu J."/>
            <person name="Lu Y."/>
            <person name="Fan D."/>
            <person name="Liu Y."/>
            <person name="Guan J."/>
            <person name="Zhang Y."/>
            <person name="Yu S."/>
            <person name="Liu X."/>
            <person name="Zhang Y."/>
            <person name="Hong G."/>
            <person name="Han B."/>
            <person name="Choisne N."/>
            <person name="Demange N."/>
            <person name="Orjeda G."/>
            <person name="Samain S."/>
            <person name="Cattolico L."/>
            <person name="Pelletier E."/>
            <person name="Couloux A."/>
            <person name="Segurens B."/>
            <person name="Wincker P."/>
            <person name="D'Hont A."/>
            <person name="Scarpelli C."/>
            <person name="Weissenbach J."/>
            <person name="Salanoubat M."/>
            <person name="Quetier F."/>
            <person name="Yu Y."/>
            <person name="Kim H.R."/>
            <person name="Rambo T."/>
            <person name="Currie J."/>
            <person name="Collura K."/>
            <person name="Luo M."/>
            <person name="Yang T."/>
            <person name="Ammiraju J.S.S."/>
            <person name="Engler F."/>
            <person name="Soderlund C."/>
            <person name="Wing R.A."/>
            <person name="Palmer L.E."/>
            <person name="de la Bastide M."/>
            <person name="Spiegel L."/>
            <person name="Nascimento L."/>
            <person name="Zutavern T."/>
            <person name="O'Shaughnessy A."/>
            <person name="Dike S."/>
            <person name="Dedhia N."/>
            <person name="Preston R."/>
            <person name="Balija V."/>
            <person name="McCombie W.R."/>
            <person name="Chow T."/>
            <person name="Chen H."/>
            <person name="Chung M."/>
            <person name="Chen C."/>
            <person name="Shaw J."/>
            <person name="Wu H."/>
            <person name="Hsiao K."/>
            <person name="Chao Y."/>
            <person name="Chu M."/>
            <person name="Cheng C."/>
            <person name="Hour A."/>
            <person name="Lee P."/>
            <person name="Lin S."/>
            <person name="Lin Y."/>
            <person name="Liou J."/>
            <person name="Liu S."/>
            <person name="Hsing Y."/>
            <person name="Raghuvanshi S."/>
            <person name="Mohanty A."/>
            <person name="Bharti A.K."/>
            <person name="Gaur A."/>
            <person name="Gupta V."/>
            <person name="Kumar D."/>
            <person name="Ravi V."/>
            <person name="Vij S."/>
            <person name="Kapur A."/>
            <person name="Khurana P."/>
            <person name="Khurana P."/>
            <person name="Khurana J.P."/>
            <person name="Tyagi A.K."/>
            <person name="Gaikwad K."/>
            <person name="Singh A."/>
            <person name="Dalal V."/>
            <person name="Srivastava S."/>
            <person name="Dixit A."/>
            <person name="Pal A.K."/>
            <person name="Ghazi I.A."/>
            <person name="Yadav M."/>
            <person name="Pandit A."/>
            <person name="Bhargava A."/>
            <person name="Sureshbabu K."/>
            <person name="Batra K."/>
            <person name="Sharma T.R."/>
            <person name="Mohapatra T."/>
            <person name="Singh N.K."/>
            <person name="Messing J."/>
            <person name="Nelson A.B."/>
            <person name="Fuks G."/>
            <person name="Kavchok S."/>
            <person name="Keizer G."/>
            <person name="Linton E."/>
            <person name="Llaca V."/>
            <person name="Song R."/>
            <person name="Tanyolac B."/>
            <person name="Young S."/>
            <person name="Ho-Il K."/>
            <person name="Hahn J.H."/>
            <person name="Sangsakoo G."/>
            <person name="Vanavichit A."/>
            <person name="de Mattos Luiz.A.T."/>
            <person name="Zimmer P.D."/>
            <person name="Malone G."/>
            <person name="Dellagostin O."/>
            <person name="de Oliveira A.C."/>
            <person name="Bevan M."/>
            <person name="Bancroft I."/>
            <person name="Minx P."/>
            <person name="Cordum H."/>
            <person name="Wilson R."/>
            <person name="Cheng Z."/>
            <person name="Jin W."/>
            <person name="Jiang J."/>
            <person name="Leong S.A."/>
            <person name="Iwama H."/>
            <person name="Gojobori T."/>
            <person name="Itoh T."/>
            <person name="Niimura Y."/>
            <person name="Fujii Y."/>
            <person name="Habara T."/>
            <person name="Sakai H."/>
            <person name="Sato Y."/>
            <person name="Wilson G."/>
            <person name="Kumar K."/>
            <person name="McCouch S."/>
            <person name="Juretic N."/>
            <person name="Hoen D."/>
            <person name="Wright S."/>
            <person name="Bruskiewich R."/>
            <person name="Bureau T."/>
            <person name="Miyao A."/>
            <person name="Hirochika H."/>
            <person name="Nishikawa T."/>
            <person name="Kadowaki K."/>
            <person name="Sugiura M."/>
            <person name="Burr B."/>
            <person name="Sasaki T."/>
        </authorList>
    </citation>
    <scope>NUCLEOTIDE SEQUENCE [LARGE SCALE GENOMIC DNA]</scope>
    <source>
        <strain evidence="3">cv. Nipponbare</strain>
    </source>
</reference>
<dbReference type="KEGG" id="dosa:Os05g0453100"/>
<dbReference type="EMBL" id="AP008211">
    <property type="protein sequence ID" value="BAF17627.1"/>
    <property type="molecule type" value="Genomic_DNA"/>
</dbReference>
<organism evidence="2 3">
    <name type="scientific">Oryza sativa subsp. japonica</name>
    <name type="common">Rice</name>
    <dbReference type="NCBI Taxonomy" id="39947"/>
    <lineage>
        <taxon>Eukaryota</taxon>
        <taxon>Viridiplantae</taxon>
        <taxon>Streptophyta</taxon>
        <taxon>Embryophyta</taxon>
        <taxon>Tracheophyta</taxon>
        <taxon>Spermatophyta</taxon>
        <taxon>Magnoliopsida</taxon>
        <taxon>Liliopsida</taxon>
        <taxon>Poales</taxon>
        <taxon>Poaceae</taxon>
        <taxon>BOP clade</taxon>
        <taxon>Oryzoideae</taxon>
        <taxon>Oryzeae</taxon>
        <taxon>Oryzinae</taxon>
        <taxon>Oryza</taxon>
        <taxon>Oryza sativa</taxon>
    </lineage>
</organism>
<reference evidence="3" key="2">
    <citation type="journal article" date="2008" name="Nucleic Acids Res.">
        <title>The rice annotation project database (RAP-DB): 2008 update.</title>
        <authorList>
            <consortium name="The rice annotation project (RAP)"/>
        </authorList>
    </citation>
    <scope>GENOME REANNOTATION</scope>
    <source>
        <strain evidence="3">cv. Nipponbare</strain>
    </source>
</reference>
<protein>
    <submittedName>
        <fullName evidence="2">Os05g0453100 protein</fullName>
    </submittedName>
</protein>
<gene>
    <name evidence="2" type="ordered locus">Os05g0453100</name>
</gene>
<evidence type="ECO:0000313" key="3">
    <source>
        <dbReference type="Proteomes" id="UP000000763"/>
    </source>
</evidence>
<feature type="region of interest" description="Disordered" evidence="1">
    <location>
        <begin position="102"/>
        <end position="125"/>
    </location>
</feature>
<sequence length="125" mass="13161">MARSGGLPKAFGRFSPNRLETREQQMAATVLTSLATTSCGVVQRWTPHRPSLLPPTTGQCSSLTTSSTAAAADPSLSSAGGDVRVRLPAQFFLIPQAALPTDRRLTSAFPPPQRIPLPPPAVAMP</sequence>
<dbReference type="Gramene" id="Os05t0453100-01">
    <property type="protein sequence ID" value="Os05t0453100-01"/>
    <property type="gene ID" value="Os05g0453100"/>
</dbReference>